<dbReference type="GO" id="GO:0034727">
    <property type="term" value="P:piecemeal microautophagy of the nucleus"/>
    <property type="evidence" value="ECO:0007669"/>
    <property type="project" value="TreeGrafter"/>
</dbReference>
<sequence>MVGPNLLSRILPSNPAGRSIYDELQAHDDAYQMDIEERAAMAVDEENLRFPDDELGNADALNLEDSRTTTESTAFLRDQKTQRYSERGLKDGKGKGGKARSRSFARSPRLLEEDPDDDIPASLLIEDNTDGLHSPEQQKGKQRSPRTRNLAIPGPSTRDAHAQWETAQAQQRLHQDDGTRNTAGPQPGRQNRGIMTGNPREKAMWHWATVVNLDNFLKDVYDYYTGNGMWCILLQGLLNLCMLVFVAVLTVFLTQCVDYDKIPQSKKMSQVLVPKCTTKISGMPNVAIWLFSLYVIYQAYELVAEIPRLIVIHNFYQHLLEVPDSDMQTISWQDIVARIMALRDANPITAQRMTPSARKFMGNQSKERLDAHDIANRLMRKENYLIAMINKEILDLSVPLPFFQGRQLFSRTVQWTIEYSILDFLFTKNGHIRQLVLKDSHRRQLSQELRNRFIFAGFMNVICAPVIVVYLMLVYFLKYFNEYQKNPSALGSRQYTPLAEWKFREFNELRHLFHKRINMSYPFASRYLDQFPKVKTVQVARFVAFVAGAIASVLAITSLWDPELFLGFEVTPERTVLFYVTVFGSLWAVTNGMIPDENLVFEPEYALRNVIEYTHYMPNHWQDRLHSDEVKRDFSSLYQLRIMIFLEEILSILVTPFILWFSLPKCSDQIIDFFREFTIHVDGVGYVCSFAVFDFKKGVGRPGRQSGANGDMREDYYSTKHGKMAASYYGFLDNYLLNPKTGVPGHMPPRSQQQFHPPPAFPGLMSSALGGDMQASRLGRNDRRPGSRAPNMPQTTARTPRFPPAAAHTSLIGSILLDPHHQPTASSIGGMSVARNSRSRYQNIIEEPIEDEDRVGRPDPSSSGETYGVYESALGLGDSRWETSPVRETGRDMEDNEDDGDTKGATGAGVLGLLYQFQKAQTDGRPGVGI</sequence>
<comment type="similarity">
    <text evidence="5 19">Belongs to the ATG9 family.</text>
</comment>
<feature type="region of interest" description="Disordered" evidence="20">
    <location>
        <begin position="52"/>
        <end position="196"/>
    </location>
</feature>
<dbReference type="GO" id="GO:0034045">
    <property type="term" value="C:phagophore assembly site membrane"/>
    <property type="evidence" value="ECO:0007669"/>
    <property type="project" value="UniProtKB-SubCell"/>
</dbReference>
<evidence type="ECO:0000256" key="1">
    <source>
        <dbReference type="ARBA" id="ARBA00004439"/>
    </source>
</evidence>
<feature type="transmembrane region" description="Helical" evidence="19">
    <location>
        <begin position="576"/>
        <end position="594"/>
    </location>
</feature>
<comment type="catalytic activity">
    <reaction evidence="15">
        <text>a 1,2-diacyl-sn-glycero-3-phospho-L-serine(in) = a 1,2-diacyl-sn-glycero-3-phospho-L-serine(out)</text>
        <dbReference type="Rhea" id="RHEA:38663"/>
        <dbReference type="ChEBI" id="CHEBI:57262"/>
    </reaction>
</comment>
<evidence type="ECO:0000256" key="11">
    <source>
        <dbReference type="ARBA" id="ARBA00023034"/>
    </source>
</evidence>
<dbReference type="Proteomes" id="UP000258309">
    <property type="component" value="Unassembled WGS sequence"/>
</dbReference>
<evidence type="ECO:0000256" key="20">
    <source>
        <dbReference type="SAM" id="MobiDB-lite"/>
    </source>
</evidence>
<dbReference type="GO" id="GO:0000139">
    <property type="term" value="C:Golgi membrane"/>
    <property type="evidence" value="ECO:0007669"/>
    <property type="project" value="UniProtKB-SubCell"/>
</dbReference>
<feature type="non-terminal residue" evidence="21">
    <location>
        <position position="1"/>
    </location>
</feature>
<dbReference type="GO" id="GO:0000422">
    <property type="term" value="P:autophagy of mitochondrion"/>
    <property type="evidence" value="ECO:0007669"/>
    <property type="project" value="TreeGrafter"/>
</dbReference>
<evidence type="ECO:0000256" key="12">
    <source>
        <dbReference type="ARBA" id="ARBA00023055"/>
    </source>
</evidence>
<evidence type="ECO:0000313" key="21">
    <source>
        <dbReference type="EMBL" id="RFU34027.1"/>
    </source>
</evidence>
<feature type="transmembrane region" description="Helical" evidence="19">
    <location>
        <begin position="453"/>
        <end position="477"/>
    </location>
</feature>
<comment type="caution">
    <text evidence="21">The sequence shown here is derived from an EMBL/GenBank/DDBJ whole genome shotgun (WGS) entry which is preliminary data.</text>
</comment>
<feature type="region of interest" description="Disordered" evidence="20">
    <location>
        <begin position="742"/>
        <end position="803"/>
    </location>
</feature>
<evidence type="ECO:0000256" key="3">
    <source>
        <dbReference type="ARBA" id="ARBA00004511"/>
    </source>
</evidence>
<dbReference type="OrthoDB" id="2020634at2759"/>
<dbReference type="GO" id="GO:0061709">
    <property type="term" value="P:reticulophagy"/>
    <property type="evidence" value="ECO:0007669"/>
    <property type="project" value="TreeGrafter"/>
</dbReference>
<evidence type="ECO:0000256" key="4">
    <source>
        <dbReference type="ARBA" id="ARBA00004653"/>
    </source>
</evidence>
<evidence type="ECO:0000256" key="6">
    <source>
        <dbReference type="ARBA" id="ARBA00018074"/>
    </source>
</evidence>
<dbReference type="OMA" id="MMHYFFR"/>
<keyword evidence="22" id="KW-1185">Reference proteome</keyword>
<keyword evidence="13 19" id="KW-0472">Membrane</keyword>
<keyword evidence="8 19" id="KW-0812">Transmembrane</keyword>
<comment type="catalytic activity">
    <reaction evidence="18">
        <text>a 1,2-diacyl-sn-glycero-3-phosphocholine(in) = a 1,2-diacyl-sn-glycero-3-phosphocholine(out)</text>
        <dbReference type="Rhea" id="RHEA:38571"/>
        <dbReference type="ChEBI" id="CHEBI:57643"/>
    </reaction>
</comment>
<dbReference type="PANTHER" id="PTHR13038:SF10">
    <property type="entry name" value="AUTOPHAGY-RELATED PROTEIN 9"/>
    <property type="match status" value="1"/>
</dbReference>
<keyword evidence="14" id="KW-0968">Cytoplasmic vesicle</keyword>
<comment type="subcellular location">
    <subcellularLocation>
        <location evidence="1">Cytoplasmic vesicle membrane</location>
        <topology evidence="1">Multi-pass membrane protein</topology>
    </subcellularLocation>
    <subcellularLocation>
        <location evidence="2">Endoplasmic reticulum membrane</location>
        <topology evidence="2">Multi-pass membrane protein</topology>
    </subcellularLocation>
    <subcellularLocation>
        <location evidence="4">Golgi apparatus membrane</location>
        <topology evidence="4">Multi-pass membrane protein</topology>
    </subcellularLocation>
    <subcellularLocation>
        <location evidence="3 19">Preautophagosomal structure membrane</location>
        <topology evidence="3 19">Multi-pass membrane protein</topology>
    </subcellularLocation>
</comment>
<evidence type="ECO:0000313" key="22">
    <source>
        <dbReference type="Proteomes" id="UP000258309"/>
    </source>
</evidence>
<dbReference type="EMBL" id="NCSJ02000026">
    <property type="protein sequence ID" value="RFU34027.1"/>
    <property type="molecule type" value="Genomic_DNA"/>
</dbReference>
<dbReference type="GO" id="GO:0006869">
    <property type="term" value="P:lipid transport"/>
    <property type="evidence" value="ECO:0007669"/>
    <property type="project" value="UniProtKB-KW"/>
</dbReference>
<reference evidence="21 22" key="1">
    <citation type="submission" date="2018-05" db="EMBL/GenBank/DDBJ databases">
        <title>Draft genome sequence of Scytalidium lignicola DSM 105466, a ubiquitous saprotrophic fungus.</title>
        <authorList>
            <person name="Buettner E."/>
            <person name="Gebauer A.M."/>
            <person name="Hofrichter M."/>
            <person name="Liers C."/>
            <person name="Kellner H."/>
        </authorList>
    </citation>
    <scope>NUCLEOTIDE SEQUENCE [LARGE SCALE GENOMIC DNA]</scope>
    <source>
        <strain evidence="21 22">DSM 105466</strain>
    </source>
</reference>
<dbReference type="InterPro" id="IPR007241">
    <property type="entry name" value="Autophagy-rel_prot_9"/>
</dbReference>
<dbReference type="STRING" id="5539.A0A3E2HKV9"/>
<feature type="compositionally biased region" description="Basic and acidic residues" evidence="20">
    <location>
        <begin position="77"/>
        <end position="94"/>
    </location>
</feature>
<dbReference type="GO" id="GO:0030659">
    <property type="term" value="C:cytoplasmic vesicle membrane"/>
    <property type="evidence" value="ECO:0007669"/>
    <property type="project" value="UniProtKB-SubCell"/>
</dbReference>
<dbReference type="AlphaFoldDB" id="A0A3E2HKV9"/>
<evidence type="ECO:0000256" key="18">
    <source>
        <dbReference type="ARBA" id="ARBA00024631"/>
    </source>
</evidence>
<dbReference type="Pfam" id="PF04109">
    <property type="entry name" value="ATG9"/>
    <property type="match status" value="1"/>
</dbReference>
<keyword evidence="11" id="KW-0333">Golgi apparatus</keyword>
<evidence type="ECO:0000256" key="15">
    <source>
        <dbReference type="ARBA" id="ARBA00024479"/>
    </source>
</evidence>
<evidence type="ECO:0000256" key="2">
    <source>
        <dbReference type="ARBA" id="ARBA00004477"/>
    </source>
</evidence>
<comment type="function">
    <text evidence="19">Phospholipid scramblase involved in autophagy. Cycles between the preautophagosomal structure/phagophore assembly site (PAS) and the cytoplasmic vesicle pool and supplies membrane for the growing autophagosome. Lipid scramblase activity plays a key role in preautophagosomal structure/phagophore assembly by distributing the phospholipids that arrive through ATG2 from the cytoplasmic to the luminal leaflet of the bilayer, thereby driving autophagosomal membrane expansion.</text>
</comment>
<evidence type="ECO:0000256" key="5">
    <source>
        <dbReference type="ARBA" id="ARBA00006185"/>
    </source>
</evidence>
<feature type="compositionally biased region" description="Low complexity" evidence="20">
    <location>
        <begin position="793"/>
        <end position="803"/>
    </location>
</feature>
<feature type="region of interest" description="Disordered" evidence="20">
    <location>
        <begin position="875"/>
        <end position="907"/>
    </location>
</feature>
<proteinExistence type="inferred from homology"/>
<dbReference type="GO" id="GO:0034497">
    <property type="term" value="P:protein localization to phagophore assembly site"/>
    <property type="evidence" value="ECO:0007669"/>
    <property type="project" value="TreeGrafter"/>
</dbReference>
<evidence type="ECO:0000256" key="17">
    <source>
        <dbReference type="ARBA" id="ARBA00024621"/>
    </source>
</evidence>
<feature type="transmembrane region" description="Helical" evidence="19">
    <location>
        <begin position="539"/>
        <end position="560"/>
    </location>
</feature>
<evidence type="ECO:0000256" key="10">
    <source>
        <dbReference type="ARBA" id="ARBA00023006"/>
    </source>
</evidence>
<accession>A0A3E2HKV9</accession>
<feature type="non-terminal residue" evidence="21">
    <location>
        <position position="930"/>
    </location>
</feature>
<evidence type="ECO:0000256" key="19">
    <source>
        <dbReference type="RuleBase" id="RU364027"/>
    </source>
</evidence>
<evidence type="ECO:0000256" key="9">
    <source>
        <dbReference type="ARBA" id="ARBA00022989"/>
    </source>
</evidence>
<keyword evidence="10 19" id="KW-0072">Autophagy</keyword>
<organism evidence="21 22">
    <name type="scientific">Scytalidium lignicola</name>
    <name type="common">Hyphomycete</name>
    <dbReference type="NCBI Taxonomy" id="5539"/>
    <lineage>
        <taxon>Eukaryota</taxon>
        <taxon>Fungi</taxon>
        <taxon>Dikarya</taxon>
        <taxon>Ascomycota</taxon>
        <taxon>Pezizomycotina</taxon>
        <taxon>Leotiomycetes</taxon>
        <taxon>Leotiomycetes incertae sedis</taxon>
        <taxon>Scytalidium</taxon>
    </lineage>
</organism>
<dbReference type="GO" id="GO:0005789">
    <property type="term" value="C:endoplasmic reticulum membrane"/>
    <property type="evidence" value="ECO:0007669"/>
    <property type="project" value="UniProtKB-SubCell"/>
</dbReference>
<dbReference type="PANTHER" id="PTHR13038">
    <property type="entry name" value="APG9 AUTOPHAGY 9"/>
    <property type="match status" value="1"/>
</dbReference>
<keyword evidence="9 19" id="KW-1133">Transmembrane helix</keyword>
<comment type="caution">
    <text evidence="19">Lacks conserved residue(s) required for the propagation of feature annotation.</text>
</comment>
<name>A0A3E2HKV9_SCYLI</name>
<evidence type="ECO:0000256" key="8">
    <source>
        <dbReference type="ARBA" id="ARBA00022692"/>
    </source>
</evidence>
<protein>
    <recommendedName>
        <fullName evidence="6 19">Autophagy-related protein 9</fullName>
    </recommendedName>
</protein>
<gene>
    <name evidence="21" type="ORF">B7463_g2319</name>
</gene>
<evidence type="ECO:0000256" key="14">
    <source>
        <dbReference type="ARBA" id="ARBA00023329"/>
    </source>
</evidence>
<comment type="catalytic activity">
    <reaction evidence="16">
        <text>a 1,2-diacyl-sn-glycero-3-phosphoethanolamine(in) = a 1,2-diacyl-sn-glycero-3-phosphoethanolamine(out)</text>
        <dbReference type="Rhea" id="RHEA:38895"/>
        <dbReference type="ChEBI" id="CHEBI:64612"/>
    </reaction>
</comment>
<keyword evidence="7 19" id="KW-0813">Transport</keyword>
<dbReference type="GO" id="GO:0005776">
    <property type="term" value="C:autophagosome"/>
    <property type="evidence" value="ECO:0007669"/>
    <property type="project" value="TreeGrafter"/>
</dbReference>
<comment type="catalytic activity">
    <reaction evidence="17">
        <text>a 1,2-diacyl-sn-glycero-3-phospho-(1D-myo-inositol-3-phosphate)(in) = a 1,2-diacyl-sn-glycero-3-phospho-(1D-myo-inositol-3-phosphate)(out)</text>
        <dbReference type="Rhea" id="RHEA:67920"/>
        <dbReference type="ChEBI" id="CHEBI:58088"/>
    </reaction>
</comment>
<feature type="transmembrane region" description="Helical" evidence="19">
    <location>
        <begin position="642"/>
        <end position="663"/>
    </location>
</feature>
<keyword evidence="12 19" id="KW-0445">Lipid transport</keyword>
<evidence type="ECO:0000256" key="13">
    <source>
        <dbReference type="ARBA" id="ARBA00023136"/>
    </source>
</evidence>
<evidence type="ECO:0000256" key="7">
    <source>
        <dbReference type="ARBA" id="ARBA00022448"/>
    </source>
</evidence>
<evidence type="ECO:0000256" key="16">
    <source>
        <dbReference type="ARBA" id="ARBA00024615"/>
    </source>
</evidence>